<dbReference type="EMBL" id="LR134424">
    <property type="protein sequence ID" value="VEH85493.1"/>
    <property type="molecule type" value="Genomic_DNA"/>
</dbReference>
<accession>A0A0W0R6D7</accession>
<organism evidence="2 4">
    <name type="scientific">Legionella adelaidensis</name>
    <dbReference type="NCBI Taxonomy" id="45056"/>
    <lineage>
        <taxon>Bacteria</taxon>
        <taxon>Pseudomonadati</taxon>
        <taxon>Pseudomonadota</taxon>
        <taxon>Gammaproteobacteria</taxon>
        <taxon>Legionellales</taxon>
        <taxon>Legionellaceae</taxon>
        <taxon>Legionella</taxon>
    </lineage>
</organism>
<evidence type="ECO:0000313" key="5">
    <source>
        <dbReference type="Proteomes" id="UP000281170"/>
    </source>
</evidence>
<dbReference type="STRING" id="45056.Lade_1244"/>
<reference evidence="2 4" key="1">
    <citation type="submission" date="2015-11" db="EMBL/GenBank/DDBJ databases">
        <title>Identification of large and diverse effector repertoires of 38 Legionella species.</title>
        <authorList>
            <person name="Burstein D."/>
            <person name="Amaro F."/>
            <person name="Zusman T."/>
            <person name="Lifshitz Z."/>
            <person name="Cohen O."/>
            <person name="Gilbert J.A."/>
            <person name="Pupko T."/>
            <person name="Shuman H.A."/>
            <person name="Segal G."/>
        </authorList>
    </citation>
    <scope>NUCLEOTIDE SEQUENCE [LARGE SCALE GENOMIC DNA]</scope>
    <source>
        <strain evidence="2 4">1762-AUS-E</strain>
    </source>
</reference>
<dbReference type="RefSeq" id="WP_058462248.1">
    <property type="nucleotide sequence ID" value="NZ_CAAAHS010000010.1"/>
</dbReference>
<name>A0A0W0R6D7_9GAMM</name>
<evidence type="ECO:0000313" key="4">
    <source>
        <dbReference type="Proteomes" id="UP000054859"/>
    </source>
</evidence>
<dbReference type="PATRIC" id="fig|45056.6.peg.1286"/>
<keyword evidence="1" id="KW-0472">Membrane</keyword>
<reference evidence="3 5" key="2">
    <citation type="submission" date="2018-12" db="EMBL/GenBank/DDBJ databases">
        <authorList>
            <consortium name="Pathogen Informatics"/>
        </authorList>
    </citation>
    <scope>NUCLEOTIDE SEQUENCE [LARGE SCALE GENOMIC DNA]</scope>
    <source>
        <strain evidence="3 5">NCTC12735</strain>
        <plasmid evidence="5">15</plasmid>
    </source>
</reference>
<feature type="transmembrane region" description="Helical" evidence="1">
    <location>
        <begin position="21"/>
        <end position="49"/>
    </location>
</feature>
<dbReference type="Proteomes" id="UP000054859">
    <property type="component" value="Unassembled WGS sequence"/>
</dbReference>
<keyword evidence="1" id="KW-0812">Transmembrane</keyword>
<protein>
    <submittedName>
        <fullName evidence="2">Uncharacterized protein</fullName>
    </submittedName>
</protein>
<evidence type="ECO:0000313" key="3">
    <source>
        <dbReference type="EMBL" id="VEH85493.1"/>
    </source>
</evidence>
<evidence type="ECO:0000256" key="1">
    <source>
        <dbReference type="SAM" id="Phobius"/>
    </source>
</evidence>
<keyword evidence="1" id="KW-1133">Transmembrane helix</keyword>
<keyword evidence="4" id="KW-1185">Reference proteome</keyword>
<proteinExistence type="predicted"/>
<dbReference type="EMBL" id="LNKA01000001">
    <property type="protein sequence ID" value="KTC66586.1"/>
    <property type="molecule type" value="Genomic_DNA"/>
</dbReference>
<evidence type="ECO:0000313" key="2">
    <source>
        <dbReference type="EMBL" id="KTC66586.1"/>
    </source>
</evidence>
<dbReference type="KEGG" id="ladl:NCTC12735_01127"/>
<gene>
    <name evidence="2" type="ORF">Lade_1244</name>
    <name evidence="3" type="ORF">NCTC12735_01127</name>
</gene>
<feature type="transmembrane region" description="Helical" evidence="1">
    <location>
        <begin position="55"/>
        <end position="74"/>
    </location>
</feature>
<geneLocation type="plasmid" evidence="3 5">
    <name>15</name>
</geneLocation>
<dbReference type="AlphaFoldDB" id="A0A0W0R6D7"/>
<keyword evidence="3" id="KW-0614">Plasmid</keyword>
<dbReference type="Proteomes" id="UP000281170">
    <property type="component" value="Plasmid 15"/>
</dbReference>
<sequence>MKKPTSLDETNCNFFEQSKSLTAYVSGSFLLTAGLSAMSVGAVAVAGALPASLTLGIFLLLIGALSMGSGVAILHKMEEAFSPFA</sequence>